<dbReference type="RefSeq" id="XP_060305139.1">
    <property type="nucleotide sequence ID" value="XM_060464375.1"/>
</dbReference>
<keyword evidence="2" id="KW-0472">Membrane</keyword>
<keyword evidence="2" id="KW-1133">Transmembrane helix</keyword>
<organism evidence="3 4">
    <name type="scientific">Colletotrichum costaricense</name>
    <dbReference type="NCBI Taxonomy" id="1209916"/>
    <lineage>
        <taxon>Eukaryota</taxon>
        <taxon>Fungi</taxon>
        <taxon>Dikarya</taxon>
        <taxon>Ascomycota</taxon>
        <taxon>Pezizomycotina</taxon>
        <taxon>Sordariomycetes</taxon>
        <taxon>Hypocreomycetidae</taxon>
        <taxon>Glomerellales</taxon>
        <taxon>Glomerellaceae</taxon>
        <taxon>Colletotrichum</taxon>
        <taxon>Colletotrichum acutatum species complex</taxon>
    </lineage>
</organism>
<evidence type="ECO:0000313" key="3">
    <source>
        <dbReference type="EMBL" id="KAK1507932.1"/>
    </source>
</evidence>
<comment type="caution">
    <text evidence="3">The sequence shown here is derived from an EMBL/GenBank/DDBJ whole genome shotgun (WGS) entry which is preliminary data.</text>
</comment>
<evidence type="ECO:0000313" key="4">
    <source>
        <dbReference type="Proteomes" id="UP001240678"/>
    </source>
</evidence>
<accession>A0AAI9YGA1</accession>
<reference evidence="3 4" key="1">
    <citation type="submission" date="2016-10" db="EMBL/GenBank/DDBJ databases">
        <title>The genome sequence of Colletotrichum fioriniae PJ7.</title>
        <authorList>
            <person name="Baroncelli R."/>
        </authorList>
    </citation>
    <scope>NUCLEOTIDE SEQUENCE [LARGE SCALE GENOMIC DNA]</scope>
    <source>
        <strain evidence="3 4">IMI 309622</strain>
    </source>
</reference>
<dbReference type="Proteomes" id="UP001240678">
    <property type="component" value="Unassembled WGS sequence"/>
</dbReference>
<gene>
    <name evidence="3" type="ORF">CCOS01_16238</name>
</gene>
<dbReference type="AlphaFoldDB" id="A0AAI9YGA1"/>
<sequence>MAPIPISPVPASHLVRRGEEGRIAGMLIGCLVGGLAAVSLIYFCFNCVFSPKPRKKMDHQVQHVHPHKPPIHKSHIHHVHSKPEMDAHVHSARHLHVHGWTHRHHHHHHKHSQHHHHAKRKAKPKKTCKKAKRKAKVKSNRRSKHSSQPREPTIRFMPTPPMTAMPMHPAPVAGMGMGMGMVPGMDLPLGDGFIDYGPAPGQDMGLEMGWGVDPNFRLEQFATEDDIHGDREVTCNECCYSFFDSLCGIPPEARDLRREAAGNGAAIVNENEMEAV</sequence>
<dbReference type="EMBL" id="MOOE01000028">
    <property type="protein sequence ID" value="KAK1507932.1"/>
    <property type="molecule type" value="Genomic_DNA"/>
</dbReference>
<protein>
    <submittedName>
        <fullName evidence="3">Uncharacterized protein</fullName>
    </submittedName>
</protein>
<name>A0AAI9YGA1_9PEZI</name>
<evidence type="ECO:0000256" key="2">
    <source>
        <dbReference type="SAM" id="Phobius"/>
    </source>
</evidence>
<feature type="compositionally biased region" description="Basic residues" evidence="1">
    <location>
        <begin position="99"/>
        <end position="147"/>
    </location>
</feature>
<keyword evidence="2" id="KW-0812">Transmembrane</keyword>
<evidence type="ECO:0000256" key="1">
    <source>
        <dbReference type="SAM" id="MobiDB-lite"/>
    </source>
</evidence>
<dbReference type="GeneID" id="85347922"/>
<keyword evidence="4" id="KW-1185">Reference proteome</keyword>
<feature type="region of interest" description="Disordered" evidence="1">
    <location>
        <begin position="99"/>
        <end position="164"/>
    </location>
</feature>
<proteinExistence type="predicted"/>
<feature type="transmembrane region" description="Helical" evidence="2">
    <location>
        <begin position="23"/>
        <end position="49"/>
    </location>
</feature>